<dbReference type="GO" id="GO:0004672">
    <property type="term" value="F:protein kinase activity"/>
    <property type="evidence" value="ECO:0007669"/>
    <property type="project" value="InterPro"/>
</dbReference>
<dbReference type="InterPro" id="IPR000719">
    <property type="entry name" value="Prot_kinase_dom"/>
</dbReference>
<dbReference type="InterPro" id="IPR001245">
    <property type="entry name" value="Ser-Thr/Tyr_kinase_cat_dom"/>
</dbReference>
<keyword evidence="6" id="KW-1185">Reference proteome</keyword>
<dbReference type="SUPFAM" id="SSF56112">
    <property type="entry name" value="Protein kinase-like (PK-like)"/>
    <property type="match status" value="1"/>
</dbReference>
<feature type="region of interest" description="Disordered" evidence="3">
    <location>
        <begin position="34"/>
        <end position="104"/>
    </location>
</feature>
<feature type="compositionally biased region" description="Low complexity" evidence="3">
    <location>
        <begin position="41"/>
        <end position="50"/>
    </location>
</feature>
<dbReference type="PANTHER" id="PTHR45621">
    <property type="entry name" value="OS01G0588500 PROTEIN-RELATED"/>
    <property type="match status" value="1"/>
</dbReference>
<dbReference type="Gene3D" id="3.30.200.20">
    <property type="entry name" value="Phosphorylase Kinase, domain 1"/>
    <property type="match status" value="1"/>
</dbReference>
<evidence type="ECO:0000256" key="3">
    <source>
        <dbReference type="SAM" id="MobiDB-lite"/>
    </source>
</evidence>
<dbReference type="InterPro" id="IPR011009">
    <property type="entry name" value="Kinase-like_dom_sf"/>
</dbReference>
<sequence>MGFLTFLKSKKKKIDEMMLRNRINRIERVARQLVEHGTQESSPAASFSVSAPPPGSEVEQDGSASVTHEQQQPKRQQGSMKEHFPTNPQPVPLPCPPPQHASGSSLLSHSASLRYFLYDEIAAACDNFSSDRCVSDTHCVLSSSYKASFADDSSRKLQATVTRLHPSTQGLKEFINEVNTLASLQHPNICRLLGFHARDSSEPRMLVYERLHLGSLDRLLFYGTSDYPTLDWNSRLKIAICAAQGLTFLHDEGPFQAMYNEFSTANIQVEKDFSAKLSGYGCVVGRVSEEAIRNMSMETFERGILTPKSNVWSFGIILLELLTGIRNVDSRHPNVDKNIVKWSWPFLNDEFRLSMIMDPKLKGHYPLRAARMLADVAHRCLQKEPSIRPTMRTVVKHLKMIQEMKFSPQELVTIPLGKSVPLPPPPEARPRLSVFPPSQPTSKPILSFNSSSPSDAPKQHVSPPKWSDVPPTLSTHPWPSIQFMEKVVRQETRHGQSSS</sequence>
<dbReference type="EMBL" id="SDMP01000016">
    <property type="protein sequence ID" value="RYR05049.1"/>
    <property type="molecule type" value="Genomic_DNA"/>
</dbReference>
<comment type="caution">
    <text evidence="5">The sequence shown here is derived from an EMBL/GenBank/DDBJ whole genome shotgun (WGS) entry which is preliminary data.</text>
</comment>
<dbReference type="Gene3D" id="1.10.510.10">
    <property type="entry name" value="Transferase(Phosphotransferase) domain 1"/>
    <property type="match status" value="1"/>
</dbReference>
<feature type="domain" description="Protein kinase" evidence="4">
    <location>
        <begin position="134"/>
        <end position="400"/>
    </location>
</feature>
<dbReference type="Gramene" id="arahy.Tifrunner.gnm2.ann2.Ah16g425200.1">
    <property type="protein sequence ID" value="arahy.Tifrunner.gnm2.ann2.Ah16g425200.1-CDS"/>
    <property type="gene ID" value="arahy.Tifrunner.gnm2.ann2.Ah16g425200"/>
</dbReference>
<dbReference type="GO" id="GO:0005886">
    <property type="term" value="C:plasma membrane"/>
    <property type="evidence" value="ECO:0007669"/>
    <property type="project" value="UniProtKB-SubCell"/>
</dbReference>
<dbReference type="STRING" id="3818.A0A444YSZ6"/>
<evidence type="ECO:0000256" key="2">
    <source>
        <dbReference type="ARBA" id="ARBA00022475"/>
    </source>
</evidence>
<dbReference type="Proteomes" id="UP000289738">
    <property type="component" value="Chromosome B06"/>
</dbReference>
<reference evidence="5 6" key="1">
    <citation type="submission" date="2019-01" db="EMBL/GenBank/DDBJ databases">
        <title>Sequencing of cultivated peanut Arachis hypogaea provides insights into genome evolution and oil improvement.</title>
        <authorList>
            <person name="Chen X."/>
        </authorList>
    </citation>
    <scope>NUCLEOTIDE SEQUENCE [LARGE SCALE GENOMIC DNA]</scope>
    <source>
        <strain evidence="6">cv. Fuhuasheng</strain>
        <tissue evidence="5">Leaves</tissue>
    </source>
</reference>
<evidence type="ECO:0000313" key="5">
    <source>
        <dbReference type="EMBL" id="RYR05049.1"/>
    </source>
</evidence>
<protein>
    <recommendedName>
        <fullName evidence="4">Protein kinase domain-containing protein</fullName>
    </recommendedName>
</protein>
<feature type="region of interest" description="Disordered" evidence="3">
    <location>
        <begin position="422"/>
        <end position="478"/>
    </location>
</feature>
<dbReference type="OrthoDB" id="1915767at2759"/>
<dbReference type="GO" id="GO:0005524">
    <property type="term" value="F:ATP binding"/>
    <property type="evidence" value="ECO:0007669"/>
    <property type="project" value="InterPro"/>
</dbReference>
<feature type="compositionally biased region" description="Pro residues" evidence="3">
    <location>
        <begin position="87"/>
        <end position="99"/>
    </location>
</feature>
<evidence type="ECO:0000256" key="1">
    <source>
        <dbReference type="ARBA" id="ARBA00004236"/>
    </source>
</evidence>
<evidence type="ECO:0000313" key="6">
    <source>
        <dbReference type="Proteomes" id="UP000289738"/>
    </source>
</evidence>
<comment type="subcellular location">
    <subcellularLocation>
        <location evidence="1">Cell membrane</location>
    </subcellularLocation>
</comment>
<proteinExistence type="predicted"/>
<dbReference type="SMR" id="A0A444YSZ6"/>
<accession>A0A444YSZ6</accession>
<keyword evidence="2" id="KW-1003">Cell membrane</keyword>
<organism evidence="5 6">
    <name type="scientific">Arachis hypogaea</name>
    <name type="common">Peanut</name>
    <dbReference type="NCBI Taxonomy" id="3818"/>
    <lineage>
        <taxon>Eukaryota</taxon>
        <taxon>Viridiplantae</taxon>
        <taxon>Streptophyta</taxon>
        <taxon>Embryophyta</taxon>
        <taxon>Tracheophyta</taxon>
        <taxon>Spermatophyta</taxon>
        <taxon>Magnoliopsida</taxon>
        <taxon>eudicotyledons</taxon>
        <taxon>Gunneridae</taxon>
        <taxon>Pentapetalae</taxon>
        <taxon>rosids</taxon>
        <taxon>fabids</taxon>
        <taxon>Fabales</taxon>
        <taxon>Fabaceae</taxon>
        <taxon>Papilionoideae</taxon>
        <taxon>50 kb inversion clade</taxon>
        <taxon>dalbergioids sensu lato</taxon>
        <taxon>Dalbergieae</taxon>
        <taxon>Pterocarpus clade</taxon>
        <taxon>Arachis</taxon>
    </lineage>
</organism>
<dbReference type="PROSITE" id="PS50011">
    <property type="entry name" value="PROTEIN_KINASE_DOM"/>
    <property type="match status" value="1"/>
</dbReference>
<feature type="compositionally biased region" description="Polar residues" evidence="3">
    <location>
        <begin position="440"/>
        <end position="454"/>
    </location>
</feature>
<dbReference type="InterPro" id="IPR050823">
    <property type="entry name" value="Plant_Ser_Thr_Prot_Kinase"/>
</dbReference>
<dbReference type="Pfam" id="PF07714">
    <property type="entry name" value="PK_Tyr_Ser-Thr"/>
    <property type="match status" value="1"/>
</dbReference>
<name>A0A444YSZ6_ARAHY</name>
<feature type="compositionally biased region" description="Polar residues" evidence="3">
    <location>
        <begin position="62"/>
        <end position="79"/>
    </location>
</feature>
<keyword evidence="2" id="KW-0472">Membrane</keyword>
<evidence type="ECO:0000259" key="4">
    <source>
        <dbReference type="PROSITE" id="PS50011"/>
    </source>
</evidence>
<gene>
    <name evidence="5" type="ORF">Ahy_B06g084889</name>
</gene>
<dbReference type="AlphaFoldDB" id="A0A444YSZ6"/>